<evidence type="ECO:0000313" key="1">
    <source>
        <dbReference type="EMBL" id="AHF80701.1"/>
    </source>
</evidence>
<dbReference type="Gene3D" id="3.40.50.10890">
    <property type="match status" value="1"/>
</dbReference>
<name>W0I3P7_9EURY</name>
<dbReference type="GO" id="GO:0004521">
    <property type="term" value="F:RNA endonuclease activity"/>
    <property type="evidence" value="ECO:0007669"/>
    <property type="project" value="TreeGrafter"/>
</dbReference>
<dbReference type="GeneID" id="24906093"/>
<dbReference type="SUPFAM" id="SSF56281">
    <property type="entry name" value="Metallo-hydrolase/oxidoreductase"/>
    <property type="match status" value="1"/>
</dbReference>
<evidence type="ECO:0000313" key="2">
    <source>
        <dbReference type="Proteomes" id="UP000019027"/>
    </source>
</evidence>
<evidence type="ECO:0008006" key="3">
    <source>
        <dbReference type="Google" id="ProtNLM"/>
    </source>
</evidence>
<dbReference type="PANTHER" id="PTHR11203">
    <property type="entry name" value="CLEAVAGE AND POLYADENYLATION SPECIFICITY FACTOR FAMILY MEMBER"/>
    <property type="match status" value="1"/>
</dbReference>
<protein>
    <recommendedName>
        <fullName evidence="3">mRNA 3'-end processing factor</fullName>
    </recommendedName>
</protein>
<dbReference type="KEGG" id="ths:TES1_1321"/>
<organism evidence="1 2">
    <name type="scientific">Thermococcus paralvinellae</name>
    <dbReference type="NCBI Taxonomy" id="582419"/>
    <lineage>
        <taxon>Archaea</taxon>
        <taxon>Methanobacteriati</taxon>
        <taxon>Methanobacteriota</taxon>
        <taxon>Thermococci</taxon>
        <taxon>Thermococcales</taxon>
        <taxon>Thermococcaceae</taxon>
        <taxon>Thermococcus</taxon>
    </lineage>
</organism>
<proteinExistence type="predicted"/>
<dbReference type="Proteomes" id="UP000019027">
    <property type="component" value="Chromosome"/>
</dbReference>
<dbReference type="EMBL" id="CP006965">
    <property type="protein sequence ID" value="AHF80701.1"/>
    <property type="molecule type" value="Genomic_DNA"/>
</dbReference>
<dbReference type="Gene3D" id="3.60.15.10">
    <property type="entry name" value="Ribonuclease Z/Hydroxyacylglutathione hydrolase-like"/>
    <property type="match status" value="1"/>
</dbReference>
<accession>W0I3P7</accession>
<dbReference type="STRING" id="582419.TES1_1321"/>
<dbReference type="PANTHER" id="PTHR11203:SF37">
    <property type="entry name" value="INTEGRATOR COMPLEX SUBUNIT 11"/>
    <property type="match status" value="1"/>
</dbReference>
<dbReference type="InterPro" id="IPR050698">
    <property type="entry name" value="MBL"/>
</dbReference>
<dbReference type="HOGENOM" id="CLU_050517_0_0_2"/>
<dbReference type="OrthoDB" id="40950at2157"/>
<reference evidence="1 2" key="1">
    <citation type="journal article" date="2014" name="Int. J. Syst. Evol. Microbiol.">
        <title>Thermococcus paralvinellae sp. nov. and Thermococcus cleftensis sp. nov. of hyperthermophilic heterotrophs from deep-sea hydrothermal vents.</title>
        <authorList>
            <person name="Hensley S.A."/>
            <person name="Jung J.H."/>
            <person name="Park C.S."/>
            <person name="Holden J.F."/>
        </authorList>
    </citation>
    <scope>NUCLEOTIDE SEQUENCE [LARGE SCALE GENOMIC DNA]</scope>
    <source>
        <strain evidence="1 2">ES1</strain>
    </source>
</reference>
<gene>
    <name evidence="1" type="ORF">TES1_1321</name>
</gene>
<dbReference type="RefSeq" id="WP_042681384.1">
    <property type="nucleotide sequence ID" value="NZ_CP006965.1"/>
</dbReference>
<sequence length="289" mass="32960">MIIYGIGLDTSAKVAFQSHAHTDHFVSGNVIFSTKATKFLSHLRKGGFYKVVPFGKSFYIGDYKAKLYPAGHMLGSAQIYIEFDEFSLLYTGDVKWFRLRTAEKSRFRKADILIIEATFGVPMYNFPSPKEAEKKLIAFVESVLDKGKTPTLYANQMGKAQELLKILDVHGYTVRTSRDIIKVARIYEKFGIKFKNIDNDGEVLLRGFRSPKPRNSLSPYELYVSGFGNLKLSNHGDFWELMRIVEKVKPEKIYTVYGHAKEFSKILKGLGYDATAIDKDCCLYCYKNI</sequence>
<keyword evidence="2" id="KW-1185">Reference proteome</keyword>
<dbReference type="AlphaFoldDB" id="W0I3P7"/>
<dbReference type="InterPro" id="IPR036866">
    <property type="entry name" value="RibonucZ/Hydroxyglut_hydro"/>
</dbReference>